<dbReference type="InterPro" id="IPR043595">
    <property type="entry name" value="FaeB/C/D"/>
</dbReference>
<sequence>MGQAQAVLRVVDDDDDGGDGEGERQSQAVAATAVPEAEVRLTHEGRERSAIVVVPQVQQQEQEQQDQEQQEQEHLPVVFVFHGGGGNAQQMRDHCRMDELGAREGFITVYPNGAGRFSKKLLTWNCEPGKCGYSADHNVDDVGFVLRLLDYILKAFPANPHRVYATGLSNGGMFCYRLASDRLASTRFAAIAPVGGVCLCSATFQPQRQVPVMHIHSVDDPRALFEGGEGPPFPLTRRTVTHSPVMEVVQQWTRLNGCDGANPVTIDTRSSPSPSQQQRREGRELHTATLLCFPPTAQHRHAAQQDNQHRPQPTTTTATSTTTTATTTATAAEVAYARYRNMPVVFLWRLTGAGHVWPSMAAGERARRAAWVQRFCGSATDVIDANDEMWRFFQQHQGAG</sequence>
<feature type="region of interest" description="Disordered" evidence="8">
    <location>
        <begin position="298"/>
        <end position="326"/>
    </location>
</feature>
<dbReference type="InterPro" id="IPR029058">
    <property type="entry name" value="AB_hydrolase_fold"/>
</dbReference>
<keyword evidence="7" id="KW-0624">Polysaccharide degradation</keyword>
<feature type="region of interest" description="Disordered" evidence="8">
    <location>
        <begin position="1"/>
        <end position="37"/>
    </location>
</feature>
<feature type="compositionally biased region" description="Polar residues" evidence="8">
    <location>
        <begin position="304"/>
        <end position="313"/>
    </location>
</feature>
<evidence type="ECO:0000256" key="4">
    <source>
        <dbReference type="ARBA" id="ARBA00022729"/>
    </source>
</evidence>
<feature type="region of interest" description="Disordered" evidence="8">
    <location>
        <begin position="259"/>
        <end position="284"/>
    </location>
</feature>
<dbReference type="STRING" id="946362.F2UNW5"/>
<evidence type="ECO:0008006" key="11">
    <source>
        <dbReference type="Google" id="ProtNLM"/>
    </source>
</evidence>
<proteinExistence type="predicted"/>
<dbReference type="Proteomes" id="UP000007799">
    <property type="component" value="Unassembled WGS sequence"/>
</dbReference>
<dbReference type="OrthoDB" id="424610at2759"/>
<evidence type="ECO:0000256" key="6">
    <source>
        <dbReference type="ARBA" id="ARBA00023277"/>
    </source>
</evidence>
<dbReference type="PANTHER" id="PTHR38050">
    <property type="match status" value="1"/>
</dbReference>
<dbReference type="GO" id="GO:0045493">
    <property type="term" value="P:xylan catabolic process"/>
    <property type="evidence" value="ECO:0007669"/>
    <property type="project" value="UniProtKB-KW"/>
</dbReference>
<keyword evidence="10" id="KW-1185">Reference proteome</keyword>
<feature type="compositionally biased region" description="Low complexity" evidence="8">
    <location>
        <begin position="314"/>
        <end position="326"/>
    </location>
</feature>
<keyword evidence="5" id="KW-0378">Hydrolase</keyword>
<reference evidence="9" key="1">
    <citation type="submission" date="2009-08" db="EMBL/GenBank/DDBJ databases">
        <title>Annotation of Salpingoeca rosetta.</title>
        <authorList>
            <consortium name="The Broad Institute Genome Sequencing Platform"/>
            <person name="Russ C."/>
            <person name="Cuomo C."/>
            <person name="Burger G."/>
            <person name="Gray M.W."/>
            <person name="Holland P.W.H."/>
            <person name="King N."/>
            <person name="Lang F.B.F."/>
            <person name="Roger A.J."/>
            <person name="Ruiz-Trillo I."/>
            <person name="Young S.K."/>
            <person name="Zeng Q."/>
            <person name="Gargeya S."/>
            <person name="Alvarado L."/>
            <person name="Berlin A."/>
            <person name="Chapman S.B."/>
            <person name="Chen Z."/>
            <person name="Freedman E."/>
            <person name="Gellesch M."/>
            <person name="Goldberg J."/>
            <person name="Griggs A."/>
            <person name="Gujja S."/>
            <person name="Heilman E."/>
            <person name="Heiman D."/>
            <person name="Howarth C."/>
            <person name="Mehta T."/>
            <person name="Neiman D."/>
            <person name="Pearson M."/>
            <person name="Roberts A."/>
            <person name="Saif S."/>
            <person name="Shea T."/>
            <person name="Shenoy N."/>
            <person name="Sisk P."/>
            <person name="Stolte C."/>
            <person name="Sykes S."/>
            <person name="White J."/>
            <person name="Yandava C."/>
            <person name="Haas B."/>
            <person name="Nusbaum C."/>
            <person name="Birren B."/>
        </authorList>
    </citation>
    <scope>NUCLEOTIDE SEQUENCE [LARGE SCALE GENOMIC DNA]</scope>
    <source>
        <strain evidence="9">ATCC 50818</strain>
    </source>
</reference>
<protein>
    <recommendedName>
        <fullName evidence="11">Feruloyl esterase</fullName>
    </recommendedName>
</protein>
<keyword evidence="6" id="KW-0119">Carbohydrate metabolism</keyword>
<evidence type="ECO:0000256" key="5">
    <source>
        <dbReference type="ARBA" id="ARBA00022801"/>
    </source>
</evidence>
<dbReference type="KEGG" id="sre:PTSG_09734"/>
<evidence type="ECO:0000313" key="10">
    <source>
        <dbReference type="Proteomes" id="UP000007799"/>
    </source>
</evidence>
<dbReference type="EMBL" id="GL832985">
    <property type="protein sequence ID" value="EGD79320.1"/>
    <property type="molecule type" value="Genomic_DNA"/>
</dbReference>
<dbReference type="PANTHER" id="PTHR38050:SF2">
    <property type="entry name" value="FERULOYL ESTERASE C-RELATED"/>
    <property type="match status" value="1"/>
</dbReference>
<accession>F2UNW5</accession>
<dbReference type="SUPFAM" id="SSF53474">
    <property type="entry name" value="alpha/beta-Hydrolases"/>
    <property type="match status" value="1"/>
</dbReference>
<comment type="subcellular location">
    <subcellularLocation>
        <location evidence="1">Secreted</location>
    </subcellularLocation>
</comment>
<dbReference type="InterPro" id="IPR010126">
    <property type="entry name" value="Esterase_phb"/>
</dbReference>
<organism evidence="10">
    <name type="scientific">Salpingoeca rosetta (strain ATCC 50818 / BSB-021)</name>
    <dbReference type="NCBI Taxonomy" id="946362"/>
    <lineage>
        <taxon>Eukaryota</taxon>
        <taxon>Choanoflagellata</taxon>
        <taxon>Craspedida</taxon>
        <taxon>Salpingoecidae</taxon>
        <taxon>Salpingoeca</taxon>
    </lineage>
</organism>
<evidence type="ECO:0000256" key="8">
    <source>
        <dbReference type="SAM" id="MobiDB-lite"/>
    </source>
</evidence>
<evidence type="ECO:0000256" key="1">
    <source>
        <dbReference type="ARBA" id="ARBA00004613"/>
    </source>
</evidence>
<name>F2UNW5_SALR5</name>
<gene>
    <name evidence="9" type="ORF">PTSG_09734</name>
</gene>
<keyword evidence="3" id="KW-0858">Xylan degradation</keyword>
<dbReference type="GO" id="GO:0005576">
    <property type="term" value="C:extracellular region"/>
    <property type="evidence" value="ECO:0007669"/>
    <property type="project" value="UniProtKB-SubCell"/>
</dbReference>
<evidence type="ECO:0000256" key="3">
    <source>
        <dbReference type="ARBA" id="ARBA00022651"/>
    </source>
</evidence>
<dbReference type="Gene3D" id="3.40.50.1820">
    <property type="entry name" value="alpha/beta hydrolase"/>
    <property type="match status" value="1"/>
</dbReference>
<evidence type="ECO:0000313" key="9">
    <source>
        <dbReference type="EMBL" id="EGD79320.1"/>
    </source>
</evidence>
<dbReference type="GO" id="GO:0030600">
    <property type="term" value="F:feruloyl esterase activity"/>
    <property type="evidence" value="ECO:0007669"/>
    <property type="project" value="InterPro"/>
</dbReference>
<dbReference type="GeneID" id="16069631"/>
<dbReference type="InParanoid" id="F2UNW5"/>
<dbReference type="Pfam" id="PF10503">
    <property type="entry name" value="Esterase_PHB"/>
    <property type="match status" value="1"/>
</dbReference>
<dbReference type="AlphaFoldDB" id="F2UNW5"/>
<dbReference type="eggNOG" id="ENOG502SBTI">
    <property type="taxonomic scope" value="Eukaryota"/>
</dbReference>
<evidence type="ECO:0000256" key="2">
    <source>
        <dbReference type="ARBA" id="ARBA00022525"/>
    </source>
</evidence>
<evidence type="ECO:0000256" key="7">
    <source>
        <dbReference type="ARBA" id="ARBA00023326"/>
    </source>
</evidence>
<dbReference type="RefSeq" id="XP_004989089.1">
    <property type="nucleotide sequence ID" value="XM_004989032.1"/>
</dbReference>
<keyword evidence="2" id="KW-0964">Secreted</keyword>
<keyword evidence="4" id="KW-0732">Signal</keyword>